<accession>A0A7X2Z265</accession>
<dbReference type="Gene3D" id="2.30.130.30">
    <property type="entry name" value="Hypothetical protein"/>
    <property type="match status" value="1"/>
</dbReference>
<dbReference type="Proteomes" id="UP000447876">
    <property type="component" value="Unassembled WGS sequence"/>
</dbReference>
<dbReference type="OrthoDB" id="359066at2"/>
<reference evidence="1 2" key="1">
    <citation type="submission" date="2019-11" db="EMBL/GenBank/DDBJ databases">
        <title>Draft genome sequences of five Paenibacillus species of dairy origin.</title>
        <authorList>
            <person name="Olajide A.M."/>
            <person name="Chen S."/>
            <person name="Lapointe G."/>
        </authorList>
    </citation>
    <scope>NUCLEOTIDE SEQUENCE [LARGE SCALE GENOMIC DNA]</scope>
    <source>
        <strain evidence="1 2">12CR55</strain>
    </source>
</reference>
<protein>
    <submittedName>
        <fullName evidence="1">ASCH domain-containing protein</fullName>
    </submittedName>
</protein>
<proteinExistence type="predicted"/>
<dbReference type="SUPFAM" id="SSF88697">
    <property type="entry name" value="PUA domain-like"/>
    <property type="match status" value="1"/>
</dbReference>
<dbReference type="AlphaFoldDB" id="A0A7X2Z265"/>
<organism evidence="1 2">
    <name type="scientific">Paenibacillus woosongensis</name>
    <dbReference type="NCBI Taxonomy" id="307580"/>
    <lineage>
        <taxon>Bacteria</taxon>
        <taxon>Bacillati</taxon>
        <taxon>Bacillota</taxon>
        <taxon>Bacilli</taxon>
        <taxon>Bacillales</taxon>
        <taxon>Paenibacillaceae</taxon>
        <taxon>Paenibacillus</taxon>
    </lineage>
</organism>
<evidence type="ECO:0000313" key="2">
    <source>
        <dbReference type="Proteomes" id="UP000447876"/>
    </source>
</evidence>
<dbReference type="RefSeq" id="WP_155610923.1">
    <property type="nucleotide sequence ID" value="NZ_WNZW01000003.1"/>
</dbReference>
<comment type="caution">
    <text evidence="1">The sequence shown here is derived from an EMBL/GenBank/DDBJ whole genome shotgun (WGS) entry which is preliminary data.</text>
</comment>
<evidence type="ECO:0000313" key="1">
    <source>
        <dbReference type="EMBL" id="MUG45506.1"/>
    </source>
</evidence>
<dbReference type="InterPro" id="IPR015947">
    <property type="entry name" value="PUA-like_sf"/>
</dbReference>
<sequence length="157" mass="18058">MKAITIIQPWATLIALEEKKFETRGWATRYRGELAIHAGKQMDREICQQEPFRSVLSKHGYTADNLPTGAVVAVANLTECCRIERLGDWGGDIEPVKLHYPNGRVLIWAGALKNTKEFFFGDYTDGRYAWELTDVQQLQDPIPAKGMQRLWNWEYVK</sequence>
<dbReference type="EMBL" id="WNZW01000003">
    <property type="protein sequence ID" value="MUG45506.1"/>
    <property type="molecule type" value="Genomic_DNA"/>
</dbReference>
<name>A0A7X2Z265_9BACL</name>
<gene>
    <name evidence="1" type="ORF">GNP95_10955</name>
</gene>